<sequence length="99" mass="11211">MPHVNQKKLRKQLTIYVERLKYYEENEAVWKARWHKLHGEGKAWTKGAYRVVTSKGSNGDYLLNVIGTSRGKIIIARAGSPAPTLANVVDVLMKEFGLD</sequence>
<protein>
    <submittedName>
        <fullName evidence="1">Uncharacterized protein</fullName>
    </submittedName>
</protein>
<keyword evidence="2" id="KW-1185">Reference proteome</keyword>
<evidence type="ECO:0000313" key="2">
    <source>
        <dbReference type="Proteomes" id="UP000044841"/>
    </source>
</evidence>
<reference evidence="1 2" key="1">
    <citation type="submission" date="2015-07" db="EMBL/GenBank/DDBJ databases">
        <authorList>
            <person name="Noorani M."/>
        </authorList>
    </citation>
    <scope>NUCLEOTIDE SEQUENCE [LARGE SCALE GENOMIC DNA]</scope>
    <source>
        <strain evidence="1">BBA 69670</strain>
    </source>
</reference>
<proteinExistence type="predicted"/>
<gene>
    <name evidence="1" type="ORF">RSOLAG22IIIB_03252</name>
</gene>
<organism evidence="1 2">
    <name type="scientific">Rhizoctonia solani</name>
    <dbReference type="NCBI Taxonomy" id="456999"/>
    <lineage>
        <taxon>Eukaryota</taxon>
        <taxon>Fungi</taxon>
        <taxon>Dikarya</taxon>
        <taxon>Basidiomycota</taxon>
        <taxon>Agaricomycotina</taxon>
        <taxon>Agaricomycetes</taxon>
        <taxon>Cantharellales</taxon>
        <taxon>Ceratobasidiaceae</taxon>
        <taxon>Rhizoctonia</taxon>
    </lineage>
</organism>
<evidence type="ECO:0000313" key="1">
    <source>
        <dbReference type="EMBL" id="CUA67823.1"/>
    </source>
</evidence>
<dbReference type="AlphaFoldDB" id="A0A0K6FNQ5"/>
<accession>A0A0K6FNQ5</accession>
<dbReference type="EMBL" id="CYGV01000224">
    <property type="protein sequence ID" value="CUA67823.1"/>
    <property type="molecule type" value="Genomic_DNA"/>
</dbReference>
<name>A0A0K6FNQ5_9AGAM</name>
<dbReference type="Proteomes" id="UP000044841">
    <property type="component" value="Unassembled WGS sequence"/>
</dbReference>